<accession>A0A426DS95</accession>
<name>A0A426DS95_9FIRM</name>
<reference evidence="1" key="1">
    <citation type="submission" date="2018-10" db="EMBL/GenBank/DDBJ databases">
        <title>Schaedlerella arabinophila gen. nov. sp. nov., isolated from the mouse intestinal tract and comparative analysis with the genome of the closely related altered Schaedler flora strain ASF502.</title>
        <authorList>
            <person name="Miyake S."/>
            <person name="Soh M."/>
            <person name="Seedorf H."/>
        </authorList>
    </citation>
    <scope>NUCLEOTIDE SEQUENCE [LARGE SCALE GENOMIC DNA]</scope>
    <source>
        <strain evidence="1">DSM 106076</strain>
    </source>
</reference>
<evidence type="ECO:0000313" key="2">
    <source>
        <dbReference type="Proteomes" id="UP000274920"/>
    </source>
</evidence>
<dbReference type="EMBL" id="RHJS01000001">
    <property type="protein sequence ID" value="RRK36955.1"/>
    <property type="molecule type" value="Genomic_DNA"/>
</dbReference>
<protein>
    <submittedName>
        <fullName evidence="1">Uncharacterized protein</fullName>
    </submittedName>
</protein>
<comment type="caution">
    <text evidence="1">The sequence shown here is derived from an EMBL/GenBank/DDBJ whole genome shotgun (WGS) entry which is preliminary data.</text>
</comment>
<organism evidence="1 2">
    <name type="scientific">Schaedlerella arabinosiphila</name>
    <dbReference type="NCBI Taxonomy" id="2044587"/>
    <lineage>
        <taxon>Bacteria</taxon>
        <taxon>Bacillati</taxon>
        <taxon>Bacillota</taxon>
        <taxon>Clostridia</taxon>
        <taxon>Lachnospirales</taxon>
        <taxon>Lachnospiraceae</taxon>
        <taxon>Schaedlerella</taxon>
    </lineage>
</organism>
<dbReference type="AlphaFoldDB" id="A0A426DS95"/>
<evidence type="ECO:0000313" key="1">
    <source>
        <dbReference type="EMBL" id="RRK36955.1"/>
    </source>
</evidence>
<proteinExistence type="predicted"/>
<dbReference type="RefSeq" id="WP_125125895.1">
    <property type="nucleotide sequence ID" value="NZ_RHJS01000001.1"/>
</dbReference>
<sequence>MKFDAGYLAAAILEMEEKGPEPNDEYRQVLRIVSGNKKYFAKATLEDIAELLENLNEILSREFQEDFPMIDLKNMPKSSVSIRRAI</sequence>
<gene>
    <name evidence="1" type="ORF">EBB54_00385</name>
</gene>
<dbReference type="Proteomes" id="UP000274920">
    <property type="component" value="Unassembled WGS sequence"/>
</dbReference>
<keyword evidence="2" id="KW-1185">Reference proteome</keyword>